<dbReference type="EMBL" id="JAUJLE010000037">
    <property type="protein sequence ID" value="KAK1000310.1"/>
    <property type="molecule type" value="Genomic_DNA"/>
</dbReference>
<keyword evidence="2" id="KW-1133">Transmembrane helix</keyword>
<dbReference type="Proteomes" id="UP001175353">
    <property type="component" value="Unassembled WGS sequence"/>
</dbReference>
<feature type="compositionally biased region" description="Polar residues" evidence="1">
    <location>
        <begin position="726"/>
        <end position="736"/>
    </location>
</feature>
<organism evidence="3 5">
    <name type="scientific">Friedmanniomyces endolithicus</name>
    <dbReference type="NCBI Taxonomy" id="329885"/>
    <lineage>
        <taxon>Eukaryota</taxon>
        <taxon>Fungi</taxon>
        <taxon>Dikarya</taxon>
        <taxon>Ascomycota</taxon>
        <taxon>Pezizomycotina</taxon>
        <taxon>Dothideomycetes</taxon>
        <taxon>Dothideomycetidae</taxon>
        <taxon>Mycosphaerellales</taxon>
        <taxon>Teratosphaeriaceae</taxon>
        <taxon>Friedmanniomyces</taxon>
    </lineage>
</organism>
<protein>
    <submittedName>
        <fullName evidence="3">Uncharacterized protein</fullName>
    </submittedName>
</protein>
<evidence type="ECO:0000313" key="3">
    <source>
        <dbReference type="EMBL" id="KAK0317875.1"/>
    </source>
</evidence>
<evidence type="ECO:0000256" key="1">
    <source>
        <dbReference type="SAM" id="MobiDB-lite"/>
    </source>
</evidence>
<keyword evidence="2" id="KW-0812">Transmembrane</keyword>
<evidence type="ECO:0000313" key="4">
    <source>
        <dbReference type="EMBL" id="KAK1000310.1"/>
    </source>
</evidence>
<feature type="region of interest" description="Disordered" evidence="1">
    <location>
        <begin position="659"/>
        <end position="736"/>
    </location>
</feature>
<evidence type="ECO:0000256" key="2">
    <source>
        <dbReference type="SAM" id="Phobius"/>
    </source>
</evidence>
<accession>A0AAN6J5F9</accession>
<feature type="transmembrane region" description="Helical" evidence="2">
    <location>
        <begin position="108"/>
        <end position="132"/>
    </location>
</feature>
<reference evidence="4" key="2">
    <citation type="submission" date="2023-06" db="EMBL/GenBank/DDBJ databases">
        <title>Black Yeasts Isolated from many extreme environments.</title>
        <authorList>
            <person name="Coleine C."/>
            <person name="Stajich J.E."/>
            <person name="Selbmann L."/>
        </authorList>
    </citation>
    <scope>NUCLEOTIDE SEQUENCE</scope>
    <source>
        <strain evidence="4">CCFEE 5200</strain>
    </source>
</reference>
<name>A0AAN6J5F9_9PEZI</name>
<evidence type="ECO:0000313" key="6">
    <source>
        <dbReference type="Proteomes" id="UP001175353"/>
    </source>
</evidence>
<evidence type="ECO:0000313" key="5">
    <source>
        <dbReference type="Proteomes" id="UP001168146"/>
    </source>
</evidence>
<proteinExistence type="predicted"/>
<sequence length="736" mass="80141">MSTTEAVNVYTGFWVNWARGQTFGSTLTLSSRGGLYLVAFLALFVRLTGNQLWGILCFAAFRIRAKSASRDGLFYDQQAMLRNSGSDSGALWEIAKMGSHWRKTSRHAVLRSLVLSVFASLHLAAFVAAGIFSAKIAGTNTEILLRSDQCGTINFTSTSPGQDSESILTLLREYQFLRVDAAVSSNYIATCFLNTSSTPVNCDSYVRSQPSWKLTEKDSCPFTDEICYGAPNTSASSISVTLDSGLIDSALDLGINARPEDRVQLRKLLTCAPLKTKGYSKVLNPKTDSAEWASSYFGNSTYWPTAFYYGGNAFTNTSASWIFNPATLLEASSGARTVEELNTSPYILAPLTDTSNSLDSGFLQPITQLQQNGSGLVLLFLAQNPIYVGAVNDPWFGGEYGLYNSTLEESLPTKPMVTVLGCVESQQFCNAQFPGGPACVSFKTSDSDNGASWLSELSLNAKQNMTARRIFTALSGANLYIVTTQLGANSMLVSTNTLFRAALSLPSNQWELEVESWFATGLAALQRRISKYVTGEGYEVSADSTASGYAISPPAADEQWMCENQITHRTDYSSFSVLGLCLIIVPGLIIIAINLALVPVVHRLQPHTDLNTMRQLEWERTETLELLRQYFAARGMDIEAMSAECKLRIYNTAAESPFATKSDAAPRSTPVADPWSGKPSLNSHHTEVDGSRRTSGFEPVGLGDEMGDPISRYGGNAGNHEMDRLGSSSGRYQRLI</sequence>
<comment type="caution">
    <text evidence="3">The sequence shown here is derived from an EMBL/GenBank/DDBJ whole genome shotgun (WGS) entry which is preliminary data.</text>
</comment>
<dbReference type="AlphaFoldDB" id="A0AAN6J5F9"/>
<feature type="transmembrane region" description="Helical" evidence="2">
    <location>
        <begin position="35"/>
        <end position="61"/>
    </location>
</feature>
<feature type="transmembrane region" description="Helical" evidence="2">
    <location>
        <begin position="575"/>
        <end position="597"/>
    </location>
</feature>
<dbReference type="EMBL" id="JASUXU010000040">
    <property type="protein sequence ID" value="KAK0317875.1"/>
    <property type="molecule type" value="Genomic_DNA"/>
</dbReference>
<reference evidence="3" key="1">
    <citation type="submission" date="2021-12" db="EMBL/GenBank/DDBJ databases">
        <title>Black yeast isolated from Biological Soil Crust.</title>
        <authorList>
            <person name="Kurbessoian T."/>
        </authorList>
    </citation>
    <scope>NUCLEOTIDE SEQUENCE</scope>
    <source>
        <strain evidence="3">CCFEE 5208</strain>
    </source>
</reference>
<dbReference type="Proteomes" id="UP001168146">
    <property type="component" value="Unassembled WGS sequence"/>
</dbReference>
<keyword evidence="2" id="KW-0472">Membrane</keyword>
<gene>
    <name evidence="3" type="ORF">LTR82_011136</name>
    <name evidence="4" type="ORF">LTR91_005754</name>
</gene>
<keyword evidence="6" id="KW-1185">Reference proteome</keyword>